<dbReference type="InterPro" id="IPR013328">
    <property type="entry name" value="6PGD_dom2"/>
</dbReference>
<dbReference type="EC" id="1.1.1.169" evidence="3 9"/>
<keyword evidence="9" id="KW-0566">Pantothenate biosynthesis</keyword>
<name>A0ABT8RE87_9BACT</name>
<dbReference type="EMBL" id="JAUKPO010000030">
    <property type="protein sequence ID" value="MDO1450436.1"/>
    <property type="molecule type" value="Genomic_DNA"/>
</dbReference>
<gene>
    <name evidence="12" type="ORF">Q0590_29445</name>
</gene>
<evidence type="ECO:0000256" key="7">
    <source>
        <dbReference type="ARBA" id="ARBA00032024"/>
    </source>
</evidence>
<dbReference type="InterPro" id="IPR051402">
    <property type="entry name" value="KPR-Related"/>
</dbReference>
<evidence type="ECO:0000313" key="12">
    <source>
        <dbReference type="EMBL" id="MDO1450436.1"/>
    </source>
</evidence>
<dbReference type="SUPFAM" id="SSF48179">
    <property type="entry name" value="6-phosphogluconate dehydrogenase C-terminal domain-like"/>
    <property type="match status" value="1"/>
</dbReference>
<keyword evidence="5 9" id="KW-0521">NADP</keyword>
<dbReference type="InterPro" id="IPR008927">
    <property type="entry name" value="6-PGluconate_DH-like_C_sf"/>
</dbReference>
<evidence type="ECO:0000256" key="3">
    <source>
        <dbReference type="ARBA" id="ARBA00013014"/>
    </source>
</evidence>
<feature type="domain" description="Ketopantoate reductase N-terminal" evidence="10">
    <location>
        <begin position="6"/>
        <end position="159"/>
    </location>
</feature>
<dbReference type="PANTHER" id="PTHR21708">
    <property type="entry name" value="PROBABLE 2-DEHYDROPANTOATE 2-REDUCTASE"/>
    <property type="match status" value="1"/>
</dbReference>
<dbReference type="Gene3D" id="1.10.1040.10">
    <property type="entry name" value="N-(1-d-carboxylethyl)-l-norvaline Dehydrogenase, domain 2"/>
    <property type="match status" value="1"/>
</dbReference>
<organism evidence="12 13">
    <name type="scientific">Rhodocytophaga aerolata</name>
    <dbReference type="NCBI Taxonomy" id="455078"/>
    <lineage>
        <taxon>Bacteria</taxon>
        <taxon>Pseudomonadati</taxon>
        <taxon>Bacteroidota</taxon>
        <taxon>Cytophagia</taxon>
        <taxon>Cytophagales</taxon>
        <taxon>Rhodocytophagaceae</taxon>
        <taxon>Rhodocytophaga</taxon>
    </lineage>
</organism>
<protein>
    <recommendedName>
        <fullName evidence="4 9">2-dehydropantoate 2-reductase</fullName>
        <ecNumber evidence="3 9">1.1.1.169</ecNumber>
    </recommendedName>
    <alternativeName>
        <fullName evidence="7 9">Ketopantoate reductase</fullName>
    </alternativeName>
</protein>
<dbReference type="SUPFAM" id="SSF51735">
    <property type="entry name" value="NAD(P)-binding Rossmann-fold domains"/>
    <property type="match status" value="1"/>
</dbReference>
<evidence type="ECO:0000256" key="5">
    <source>
        <dbReference type="ARBA" id="ARBA00022857"/>
    </source>
</evidence>
<dbReference type="InterPro" id="IPR013332">
    <property type="entry name" value="KPR_N"/>
</dbReference>
<evidence type="ECO:0000256" key="2">
    <source>
        <dbReference type="ARBA" id="ARBA00007870"/>
    </source>
</evidence>
<comment type="pathway">
    <text evidence="1 9">Cofactor biosynthesis; (R)-pantothenate biosynthesis; (R)-pantoate from 3-methyl-2-oxobutanoate: step 2/2.</text>
</comment>
<evidence type="ECO:0000259" key="10">
    <source>
        <dbReference type="Pfam" id="PF02558"/>
    </source>
</evidence>
<comment type="caution">
    <text evidence="12">The sequence shown here is derived from an EMBL/GenBank/DDBJ whole genome shotgun (WGS) entry which is preliminary data.</text>
</comment>
<reference evidence="12" key="1">
    <citation type="submission" date="2023-07" db="EMBL/GenBank/DDBJ databases">
        <title>The genome sequence of Rhodocytophaga aerolata KACC 12507.</title>
        <authorList>
            <person name="Zhang X."/>
        </authorList>
    </citation>
    <scope>NUCLEOTIDE SEQUENCE</scope>
    <source>
        <strain evidence="12">KACC 12507</strain>
    </source>
</reference>
<dbReference type="Proteomes" id="UP001168528">
    <property type="component" value="Unassembled WGS sequence"/>
</dbReference>
<evidence type="ECO:0000259" key="11">
    <source>
        <dbReference type="Pfam" id="PF08546"/>
    </source>
</evidence>
<evidence type="ECO:0000256" key="4">
    <source>
        <dbReference type="ARBA" id="ARBA00019465"/>
    </source>
</evidence>
<evidence type="ECO:0000256" key="8">
    <source>
        <dbReference type="ARBA" id="ARBA00048793"/>
    </source>
</evidence>
<dbReference type="Gene3D" id="3.40.50.720">
    <property type="entry name" value="NAD(P)-binding Rossmann-like Domain"/>
    <property type="match status" value="1"/>
</dbReference>
<dbReference type="GO" id="GO:0008677">
    <property type="term" value="F:2-dehydropantoate 2-reductase activity"/>
    <property type="evidence" value="ECO:0007669"/>
    <property type="project" value="UniProtKB-EC"/>
</dbReference>
<dbReference type="Pfam" id="PF02558">
    <property type="entry name" value="ApbA"/>
    <property type="match status" value="1"/>
</dbReference>
<dbReference type="NCBIfam" id="TIGR00745">
    <property type="entry name" value="apbA_panE"/>
    <property type="match status" value="1"/>
</dbReference>
<dbReference type="Pfam" id="PF08546">
    <property type="entry name" value="ApbA_C"/>
    <property type="match status" value="1"/>
</dbReference>
<comment type="similarity">
    <text evidence="2 9">Belongs to the ketopantoate reductase family.</text>
</comment>
<keyword evidence="13" id="KW-1185">Reference proteome</keyword>
<sequence length="326" mass="35948">MKKTQIAVIGLGGVGGYIGFKLAQTYADDLLVSVAFVARSETYQVVSTNGLTLLSPEHAESVVRPAHLAENVYSLPQTDIFLICVKEYDLENVCNQLVAYIQPDTLILPLMNGADIYERIRKIIPQGIVLPACVYVASNIKQKGIVEHKGKPGKVILGKDPQYPSFSPDELFQLLQKASINVDYQEDAFPAIWTKFIFIASFGLVSACYNSPIGQILDELPLRKRATSIMEEIQAIALQKNIPLPADIIEQTLRKAATFPPHTPTSLQLDVQTKKTANELELFAGTIMRYGKLYGIPVPATESIYHQIREEIPVSIGRATEDSSNS</sequence>
<keyword evidence="6 9" id="KW-0560">Oxidoreductase</keyword>
<accession>A0ABT8RE87</accession>
<dbReference type="InterPro" id="IPR013752">
    <property type="entry name" value="KPA_reductase"/>
</dbReference>
<dbReference type="PANTHER" id="PTHR21708:SF26">
    <property type="entry name" value="2-DEHYDROPANTOATE 2-REDUCTASE"/>
    <property type="match status" value="1"/>
</dbReference>
<feature type="domain" description="Ketopantoate reductase C-terminal" evidence="11">
    <location>
        <begin position="191"/>
        <end position="309"/>
    </location>
</feature>
<dbReference type="InterPro" id="IPR036291">
    <property type="entry name" value="NAD(P)-bd_dom_sf"/>
</dbReference>
<evidence type="ECO:0000256" key="1">
    <source>
        <dbReference type="ARBA" id="ARBA00004994"/>
    </source>
</evidence>
<proteinExistence type="inferred from homology"/>
<dbReference type="RefSeq" id="WP_302041236.1">
    <property type="nucleotide sequence ID" value="NZ_JAUKPO010000030.1"/>
</dbReference>
<comment type="catalytic activity">
    <reaction evidence="8 9">
        <text>(R)-pantoate + NADP(+) = 2-dehydropantoate + NADPH + H(+)</text>
        <dbReference type="Rhea" id="RHEA:16233"/>
        <dbReference type="ChEBI" id="CHEBI:11561"/>
        <dbReference type="ChEBI" id="CHEBI:15378"/>
        <dbReference type="ChEBI" id="CHEBI:15980"/>
        <dbReference type="ChEBI" id="CHEBI:57783"/>
        <dbReference type="ChEBI" id="CHEBI:58349"/>
        <dbReference type="EC" id="1.1.1.169"/>
    </reaction>
</comment>
<evidence type="ECO:0000256" key="6">
    <source>
        <dbReference type="ARBA" id="ARBA00023002"/>
    </source>
</evidence>
<evidence type="ECO:0000313" key="13">
    <source>
        <dbReference type="Proteomes" id="UP001168528"/>
    </source>
</evidence>
<dbReference type="InterPro" id="IPR003710">
    <property type="entry name" value="ApbA"/>
</dbReference>
<evidence type="ECO:0000256" key="9">
    <source>
        <dbReference type="RuleBase" id="RU362068"/>
    </source>
</evidence>
<comment type="function">
    <text evidence="9">Catalyzes the NADPH-dependent reduction of ketopantoate into pantoic acid.</text>
</comment>